<dbReference type="Gene3D" id="2.60.40.1260">
    <property type="entry name" value="Lamin Tail domain"/>
    <property type="match status" value="1"/>
</dbReference>
<dbReference type="PROSITE" id="PS51841">
    <property type="entry name" value="LTD"/>
    <property type="match status" value="1"/>
</dbReference>
<dbReference type="NCBIfam" id="TIGR04183">
    <property type="entry name" value="Por_Secre_tail"/>
    <property type="match status" value="1"/>
</dbReference>
<protein>
    <submittedName>
        <fullName evidence="3">CotH kinase family protein</fullName>
    </submittedName>
</protein>
<feature type="chain" id="PRO_5035176064" evidence="1">
    <location>
        <begin position="20"/>
        <end position="1109"/>
    </location>
</feature>
<keyword evidence="3" id="KW-0418">Kinase</keyword>
<dbReference type="AlphaFoldDB" id="A0A8J7SAQ6"/>
<proteinExistence type="predicted"/>
<feature type="signal peptide" evidence="1">
    <location>
        <begin position="1"/>
        <end position="19"/>
    </location>
</feature>
<evidence type="ECO:0000259" key="2">
    <source>
        <dbReference type="PROSITE" id="PS51841"/>
    </source>
</evidence>
<dbReference type="InterPro" id="IPR059177">
    <property type="entry name" value="GH29D-like_dom"/>
</dbReference>
<dbReference type="RefSeq" id="WP_210513037.1">
    <property type="nucleotide sequence ID" value="NZ_JAFIDN010000011.1"/>
</dbReference>
<dbReference type="Pfam" id="PF18962">
    <property type="entry name" value="Por_Secre_tail"/>
    <property type="match status" value="1"/>
</dbReference>
<dbReference type="InterPro" id="IPR036415">
    <property type="entry name" value="Lamin_tail_dom_sf"/>
</dbReference>
<gene>
    <name evidence="3" type="ORF">NATSA_12980</name>
</gene>
<dbReference type="InterPro" id="IPR044060">
    <property type="entry name" value="Bacterial_rp_domain"/>
</dbReference>
<dbReference type="SUPFAM" id="SSF74853">
    <property type="entry name" value="Lamin A/C globular tail domain"/>
    <property type="match status" value="1"/>
</dbReference>
<comment type="caution">
    <text evidence="3">The sequence shown here is derived from an EMBL/GenBank/DDBJ whole genome shotgun (WGS) entry which is preliminary data.</text>
</comment>
<organism evidence="3 4">
    <name type="scientific">Natronogracilivirga saccharolytica</name>
    <dbReference type="NCBI Taxonomy" id="2812953"/>
    <lineage>
        <taxon>Bacteria</taxon>
        <taxon>Pseudomonadati</taxon>
        <taxon>Balneolota</taxon>
        <taxon>Balneolia</taxon>
        <taxon>Balneolales</taxon>
        <taxon>Cyclonatronaceae</taxon>
        <taxon>Natronogracilivirga</taxon>
    </lineage>
</organism>
<keyword evidence="3" id="KW-0808">Transferase</keyword>
<dbReference type="Pfam" id="PF18998">
    <property type="entry name" value="Flg_new_2"/>
    <property type="match status" value="1"/>
</dbReference>
<dbReference type="GO" id="GO:0016301">
    <property type="term" value="F:kinase activity"/>
    <property type="evidence" value="ECO:0007669"/>
    <property type="project" value="UniProtKB-KW"/>
</dbReference>
<keyword evidence="4" id="KW-1185">Reference proteome</keyword>
<accession>A0A8J7SAQ6</accession>
<dbReference type="InterPro" id="IPR001322">
    <property type="entry name" value="Lamin_tail_dom"/>
</dbReference>
<evidence type="ECO:0000256" key="1">
    <source>
        <dbReference type="SAM" id="SignalP"/>
    </source>
</evidence>
<dbReference type="Pfam" id="PF13290">
    <property type="entry name" value="CHB_HEX_C_1"/>
    <property type="match status" value="1"/>
</dbReference>
<dbReference type="InterPro" id="IPR014867">
    <property type="entry name" value="Spore_coat_CotH_CotH2/3/7"/>
</dbReference>
<evidence type="ECO:0000313" key="3">
    <source>
        <dbReference type="EMBL" id="MBP3193583.1"/>
    </source>
</evidence>
<feature type="domain" description="LTD" evidence="2">
    <location>
        <begin position="13"/>
        <end position="131"/>
    </location>
</feature>
<dbReference type="Pfam" id="PF08757">
    <property type="entry name" value="CotH"/>
    <property type="match status" value="1"/>
</dbReference>
<keyword evidence="1" id="KW-0732">Signal</keyword>
<dbReference type="InterPro" id="IPR026444">
    <property type="entry name" value="Secre_tail"/>
</dbReference>
<dbReference type="Gene3D" id="2.60.40.4070">
    <property type="match status" value="1"/>
</dbReference>
<name>A0A8J7SAQ6_9BACT</name>
<evidence type="ECO:0000313" key="4">
    <source>
        <dbReference type="Proteomes" id="UP000673975"/>
    </source>
</evidence>
<dbReference type="Proteomes" id="UP000673975">
    <property type="component" value="Unassembled WGS sequence"/>
</dbReference>
<reference evidence="3" key="1">
    <citation type="submission" date="2021-02" db="EMBL/GenBank/DDBJ databases">
        <title>Natronogracilivirga saccharolytica gen. nov. sp. nov. a new anaerobic, haloalkiliphilic carbohydrate-fermenting bacterium from soda lake and proposing of Cyclonatronumiaceae fam. nov. in the phylum Balneolaeota.</title>
        <authorList>
            <person name="Zhilina T.N."/>
            <person name="Sorokin D.Y."/>
            <person name="Zavarzina D.G."/>
            <person name="Toshchakov S.V."/>
            <person name="Kublanov I.V."/>
        </authorList>
    </citation>
    <scope>NUCLEOTIDE SEQUENCE</scope>
    <source>
        <strain evidence="3">Z-1702</strain>
    </source>
</reference>
<sequence>MKFLFLILLFIVSSMTASARPLFNEIMPLNNFTIADEDGEYESWVELYNNSDDPVRLNGYGLSNRPDDAYRWVLPDITLAPDSFLLVWLSGKDRRSPDNPLHSSFDVEPGLDTLFLTAPDGHAADTLPVPDLPTDVSYGRSPDGAETTIIFKEPTPGDPNIPEGRDTFAGTPEFSVKPGFYDHSVRLELLHDDPDATIYYTTDGSVPDSSANIYSGPITLDYAGGNDNHFSVIRTSPPEGSDHGYDWIPPGAPVDKGHIIRAVAKKPDAYPSAVASGTWFPGMDQKDLPVLSVSAPKEAFFDNESGIYVPGAKYDSLGFGSGVWGIPNANYHQRGREWEREASFEWFEDNRQLLQQDIGIRIHGGGSRSLPQKSLRLYARSDYGQSHLEHQVFPDQAFGEFKRLILRNSGQDFYRRATMFRDAFMQELISDLYVQTQAYRPTVLFLNGEYWGIHNIRERYDKHFFERVYGVPEQHLDYLENRYVEKEGSNTHYLEMLDYIEEHDLADDEHLEHVSTMMDFENFIDYNILQLFFRNKDWPGNNNDYWRYSGPPDTDIPYHDGRWRWLVYDLDFGFGLQRGHSASEEDMLQFVLETEETGYANAPWATFLLRSLLENEQFKTRFLRRFNDLLITTFQSGHMTQLIDEMAEVIRPEIGRHIERWSHPPDKQTWDEHVNIMRYFAETRPEFKIEHLQHHFDTGDLIPVVVNLDHASGGVVTLNSITLQPDEKQGSGSESPETWSGRFFENVPVELEAKPSAGYRFSHWEINGDSIIHAGHSLTPDDKTTITPVFERDYEDSGSFPEAFVLTDTSDYSFSGWSPEREPGTYPSNMAFVYMDEIEPSQNARISGFTSGAYDLDSRTRITGLDDKGFAFINTDNLGGNPGYPGRRLGGALLALNTESAENITVEWTAGTITPNSREYGLRLQYRIGNLGPFQDATLLGGQPVTYIREETPGHQETIGPVILPDHLSGQPHVELLWRYYHTGVRHDSRSGARTELNIASITVSSGSGTGNDEYEDPPDKPDAFALKQNYPNPFNNETRIPFELAEASHVVITLHDVAGRRVATIVDESFEAGTHEVDFVSRSLASGVYLYRMQTSGFEETLKMVVIQ</sequence>
<dbReference type="EMBL" id="JAFIDN010000011">
    <property type="protein sequence ID" value="MBP3193583.1"/>
    <property type="molecule type" value="Genomic_DNA"/>
</dbReference>